<keyword evidence="2" id="KW-1185">Reference proteome</keyword>
<evidence type="ECO:0000313" key="1">
    <source>
        <dbReference type="EMBL" id="KAF7812182.1"/>
    </source>
</evidence>
<accession>A0A834W7P6</accession>
<proteinExistence type="predicted"/>
<dbReference type="Proteomes" id="UP000634136">
    <property type="component" value="Unassembled WGS sequence"/>
</dbReference>
<gene>
    <name evidence="1" type="ORF">G2W53_033158</name>
</gene>
<name>A0A834W7P6_9FABA</name>
<organism evidence="1 2">
    <name type="scientific">Senna tora</name>
    <dbReference type="NCBI Taxonomy" id="362788"/>
    <lineage>
        <taxon>Eukaryota</taxon>
        <taxon>Viridiplantae</taxon>
        <taxon>Streptophyta</taxon>
        <taxon>Embryophyta</taxon>
        <taxon>Tracheophyta</taxon>
        <taxon>Spermatophyta</taxon>
        <taxon>Magnoliopsida</taxon>
        <taxon>eudicotyledons</taxon>
        <taxon>Gunneridae</taxon>
        <taxon>Pentapetalae</taxon>
        <taxon>rosids</taxon>
        <taxon>fabids</taxon>
        <taxon>Fabales</taxon>
        <taxon>Fabaceae</taxon>
        <taxon>Caesalpinioideae</taxon>
        <taxon>Cassia clade</taxon>
        <taxon>Senna</taxon>
    </lineage>
</organism>
<dbReference type="EMBL" id="JAAIUW010000010">
    <property type="protein sequence ID" value="KAF7812182.1"/>
    <property type="molecule type" value="Genomic_DNA"/>
</dbReference>
<dbReference type="AlphaFoldDB" id="A0A834W7P6"/>
<evidence type="ECO:0000313" key="2">
    <source>
        <dbReference type="Proteomes" id="UP000634136"/>
    </source>
</evidence>
<dbReference type="GO" id="GO:0003677">
    <property type="term" value="F:DNA binding"/>
    <property type="evidence" value="ECO:0007669"/>
    <property type="project" value="UniProtKB-KW"/>
</dbReference>
<sequence length="681" mass="77652">MDNTTEMEELVAKLEKLTEIMERHYSPLSKMDRLEASVNAMEKAVNTLADSVDRLLSSSIGLDKTVESVLTTDEHRVTPLPIHMDREFCDDQQDRSKSIVASDSQTGSTSFRRLLFPEARINSCENFSFGFEIDDHHVENYFEPFHIEGNTIYPENHQLPPCLSSLDLMHSDISFEDKSESAVDEDDQIGIQIQTIAPSTEIEASQEVAKEVHNYLSIHPPVFSYFSNKFCKEIRSNYSADLCYNDLTWFAHIGKIHVETKISSDLVFDPGGIYGIEHLLLYNLAYYNMSSIYLRKYLMICTQEFRAEVTSLSEPIFSMYDPVDQAKAVGLILVSPSGRAPLWSEGLNKILKKLLYFYGISRGHKICYLEHYLKNQNFYKVEIGIINQSLYAFNRLVEDIDIMYRFQAIIVFFAGCYSSIDLGKDSQDILNKCRCQDTLIIRYKLSHVRSSFQMFIPRRVCIGKFSEVNNKEKNVSSDPNRFWIGEFTKSQQAGHNNIPNGPAKPPSQLFVRTQMLFRGSLMRLGEGGGSTIHIVDHKNLEYWSVLEVNLIAGGVPNACTSLALLDPGKVVFNRIIHYALENYVYVGNSLVNMYAKYGNVCYSAVDVFHFYTYESKELELELQKIIGKVEGKNIYGSNFDDFATLMKMGKASCYDAQWLVASQIAFLFFIALQEGTTVPYF</sequence>
<keyword evidence="1" id="KW-0238">DNA-binding</keyword>
<protein>
    <submittedName>
        <fullName evidence="1">Homeobox-leucine zipper protein ATHB-8</fullName>
    </submittedName>
</protein>
<dbReference type="OrthoDB" id="9990610at2759"/>
<reference evidence="1" key="1">
    <citation type="submission" date="2020-09" db="EMBL/GenBank/DDBJ databases">
        <title>Genome-Enabled Discovery of Anthraquinone Biosynthesis in Senna tora.</title>
        <authorList>
            <person name="Kang S.-H."/>
            <person name="Pandey R.P."/>
            <person name="Lee C.-M."/>
            <person name="Sim J.-S."/>
            <person name="Jeong J.-T."/>
            <person name="Choi B.-S."/>
            <person name="Jung M."/>
            <person name="Ginzburg D."/>
            <person name="Zhao K."/>
            <person name="Won S.Y."/>
            <person name="Oh T.-J."/>
            <person name="Yu Y."/>
            <person name="Kim N.-H."/>
            <person name="Lee O.R."/>
            <person name="Lee T.-H."/>
            <person name="Bashyal P."/>
            <person name="Kim T.-S."/>
            <person name="Lee W.-H."/>
            <person name="Kawkins C."/>
            <person name="Kim C.-K."/>
            <person name="Kim J.S."/>
            <person name="Ahn B.O."/>
            <person name="Rhee S.Y."/>
            <person name="Sohng J.K."/>
        </authorList>
    </citation>
    <scope>NUCLEOTIDE SEQUENCE</scope>
    <source>
        <tissue evidence="1">Leaf</tissue>
    </source>
</reference>
<comment type="caution">
    <text evidence="1">The sequence shown here is derived from an EMBL/GenBank/DDBJ whole genome shotgun (WGS) entry which is preliminary data.</text>
</comment>
<keyword evidence="1" id="KW-0371">Homeobox</keyword>